<name>A0A9W5WUR9_BABOV</name>
<dbReference type="AlphaFoldDB" id="A0A9W5WUR9"/>
<feature type="compositionally biased region" description="Basic and acidic residues" evidence="1">
    <location>
        <begin position="42"/>
        <end position="55"/>
    </location>
</feature>
<evidence type="ECO:0000313" key="3">
    <source>
        <dbReference type="Proteomes" id="UP001057455"/>
    </source>
</evidence>
<evidence type="ECO:0000313" key="2">
    <source>
        <dbReference type="EMBL" id="GFE54149.1"/>
    </source>
</evidence>
<evidence type="ECO:0000256" key="1">
    <source>
        <dbReference type="SAM" id="MobiDB-lite"/>
    </source>
</evidence>
<dbReference type="Proteomes" id="UP001057455">
    <property type="component" value="Unassembled WGS sequence"/>
</dbReference>
<sequence length="150" mass="16880">MSGGGSQESSIRWADELDDSDSGLDITPQATYTSSYSQQSSVDHRKTPAKEESFKQKSFECHRADFLASDPQDVSDVFTRRNSRNNKRGGGTSRKPRPISPVDDDFNWRCSSNSASENGRSFASMSSKSEEDRGFYGMRNRRREENSSAW</sequence>
<feature type="region of interest" description="Disordered" evidence="1">
    <location>
        <begin position="1"/>
        <end position="55"/>
    </location>
</feature>
<organism evidence="2 3">
    <name type="scientific">Babesia ovis</name>
    <dbReference type="NCBI Taxonomy" id="5869"/>
    <lineage>
        <taxon>Eukaryota</taxon>
        <taxon>Sar</taxon>
        <taxon>Alveolata</taxon>
        <taxon>Apicomplexa</taxon>
        <taxon>Aconoidasida</taxon>
        <taxon>Piroplasmida</taxon>
        <taxon>Babesiidae</taxon>
        <taxon>Babesia</taxon>
    </lineage>
</organism>
<feature type="region of interest" description="Disordered" evidence="1">
    <location>
        <begin position="70"/>
        <end position="150"/>
    </location>
</feature>
<dbReference type="EMBL" id="BLIY01000009">
    <property type="protein sequence ID" value="GFE54149.1"/>
    <property type="molecule type" value="Genomic_DNA"/>
</dbReference>
<keyword evidence="3" id="KW-1185">Reference proteome</keyword>
<gene>
    <name evidence="2" type="ORF">BaOVIS_015530</name>
</gene>
<protein>
    <submittedName>
        <fullName evidence="2">Isoform A-like, putative</fullName>
    </submittedName>
</protein>
<proteinExistence type="predicted"/>
<accession>A0A9W5WUR9</accession>
<feature type="compositionally biased region" description="Polar residues" evidence="1">
    <location>
        <begin position="109"/>
        <end position="127"/>
    </location>
</feature>
<dbReference type="OrthoDB" id="366349at2759"/>
<reference evidence="2" key="1">
    <citation type="submission" date="2019-12" db="EMBL/GenBank/DDBJ databases">
        <title>Genome sequence of Babesia ovis.</title>
        <authorList>
            <person name="Yamagishi J."/>
            <person name="Sevinc F."/>
            <person name="Xuan X."/>
        </authorList>
    </citation>
    <scope>NUCLEOTIDE SEQUENCE</scope>
    <source>
        <strain evidence="2">Selcuk</strain>
    </source>
</reference>
<comment type="caution">
    <text evidence="2">The sequence shown here is derived from an EMBL/GenBank/DDBJ whole genome shotgun (WGS) entry which is preliminary data.</text>
</comment>
<feature type="compositionally biased region" description="Low complexity" evidence="1">
    <location>
        <begin position="31"/>
        <end position="41"/>
    </location>
</feature>